<dbReference type="SMART" id="SM00131">
    <property type="entry name" value="KU"/>
    <property type="match status" value="3"/>
</dbReference>
<feature type="domain" description="BPTI/Kunitz inhibitor" evidence="2">
    <location>
        <begin position="447"/>
        <end position="501"/>
    </location>
</feature>
<dbReference type="PANTHER" id="PTHR46339:SF6">
    <property type="entry name" value="BPTI_KUNITZ INHIBITOR DOMAIN-CONTAINING PROTEIN"/>
    <property type="match status" value="1"/>
</dbReference>
<accession>A0A915CN95</accession>
<feature type="compositionally biased region" description="Polar residues" evidence="1">
    <location>
        <begin position="1345"/>
        <end position="1356"/>
    </location>
</feature>
<dbReference type="InterPro" id="IPR006150">
    <property type="entry name" value="Cys_repeat_1"/>
</dbReference>
<evidence type="ECO:0000259" key="2">
    <source>
        <dbReference type="PROSITE" id="PS50279"/>
    </source>
</evidence>
<evidence type="ECO:0000259" key="3">
    <source>
        <dbReference type="PROSITE" id="PS50940"/>
    </source>
</evidence>
<dbReference type="GO" id="GO:0005576">
    <property type="term" value="C:extracellular region"/>
    <property type="evidence" value="ECO:0007669"/>
    <property type="project" value="InterPro"/>
</dbReference>
<feature type="domain" description="Chitin-binding type-2" evidence="3">
    <location>
        <begin position="25"/>
        <end position="83"/>
    </location>
</feature>
<dbReference type="InterPro" id="IPR020901">
    <property type="entry name" value="Prtase_inh_Kunz-CS"/>
</dbReference>
<dbReference type="GO" id="GO:0004867">
    <property type="term" value="F:serine-type endopeptidase inhibitor activity"/>
    <property type="evidence" value="ECO:0007669"/>
    <property type="project" value="InterPro"/>
</dbReference>
<dbReference type="Gene3D" id="4.10.410.10">
    <property type="entry name" value="Pancreatic trypsin inhibitor Kunitz domain"/>
    <property type="match status" value="3"/>
</dbReference>
<dbReference type="PROSITE" id="PS50940">
    <property type="entry name" value="CHIT_BIND_II"/>
    <property type="match status" value="1"/>
</dbReference>
<sequence>MRRNKNNDAKYCLAVNQHVLVFLDTGKCNPEHFTKKAHPDSDTSYYHCNADGTLAKRDCAQGRVFNKTSLECEFTKKLEETSSAVEAVQLPQFQAPDDICSGGIPLTRLSAPVVCNPTISTCPDGYFCTLHSRTGTSYCCQSIVEPYQESTLCTGNQPMNGLPKSCVLSASSSCPIGFGCNLVGGSFTRCCGRNFGCPVNSAGYVNPTTGAYVQCNKADPTSCPSGFMCTQSSMFNTGICCSDTSSSPTDVCGGDNPLSKPNPCSASSPCPAGFSCRNGRCCPARGLCPAGTPLGGVTSCSNSNPCPNNYQCVTSNAQQYCCPAPEHVCGQSRDAGVPCETRVTAVSRYYFDSTTGSCRAFQFSQCGGNANNFDTLEQCEGFCLESQCPQGTGLRAGPSVATCSAAQALGDLTSIGTPDTTCPAHYSCVQPLFGSNFICCTSSEHVCRDAVTAGTSCFGAFLTIQRFHYNVDRGQCEPFQYYGCNGSGNNFVTKRQCEAACQPQVKSACNGVAPLNDEGDYVQRCSENVPCPRGSWCNTRGYCCPHTETACQSPRSIGHTCLSQRPGTYWYFDTSTETCLPFAYSGCGGTSNRFADREACEQMCINKLGECPRGMAPFLTPAGTKQCAINVAGSCPEGSSCVRSNLGEPICCTSTAQCPLVDLHMLFLVNLKVIAYLNLFSTGSDSNVACIPDDDNCPQGYQCLQSNNVPGFYMCCTGHARRMSAVAAAARRSSVNARPKGMMASLLAAAGASSLSRYAAAAAAPKCPSGLHSNGQRCTVNEIEGCPHGYVCLGGESIRGVCCKASPKCRKKKKPYYVGKKQVLTCGDDEAGCPRGSSCIASSIEGVDICCMSKGGSTHSGSSSTHSSSSSSSTHSTFSKVPKVVPKCKDGALPFFALGSRVPQQCTADRDDECPEEYECDQASDENNYCCPAWDRCPNNASPFLVEGSRKPLGCNWMANNCPEGYSCEGSKDRAICCRSRPTSAQCPTGRSPFLYAKRPLVCPPGKKSCPSGYDCVTSRGNIHICCSTIEHQAPECVNGYAYFDPATSKNQLCDPAMDSCPTGYRCKRSTMANAHVCCTILMDNRYDGMNGLDGSPPTCHMAIKPCPTTAAYQCIYSAEKQGSYCCAPVDTTSAATRTNYRAFPPNRRAPMNNNNLNAYNQQQHQQQQYQLQLQYQQQRGVANNNINANNNQQQQQLPNYGSGGMGPVPETGCGGTAGTTEMMLPLPESNGMDNTAGGYAGNIYGGAGGLNPYANQASAAQQQFMASIMNGAGSSMSNNGGAGAMQQSNAMMPAAQTVTAGENGVPNIFVASCPPWSKSKHSWGTSTGGGPTQQPHFSPEMASESPSSNTTSLQYAPTKEAASNMTSTNTTTASLQCPQEWSILLELAKEVVFFVGQQGCDTDSQCTQRTNGTRCYKRYCSCEEGRLIHESKCVVQCPEGFLNIAGRCHDLTTIVFMDSVEERENGTLGGYCKDTVVMEEQCVVENAYCNERSITCQCKPGFELHMDFENKDDKGLCQKVEGSKFEKTDSKKSEQRLLDQVFDEVDEMQVVLDETAQSPQTFYAIESNDSTGSETDVTTSTTTGPAPTSEMKTEKPVNTVRSQPLNDTMTIFFQSDDQ</sequence>
<evidence type="ECO:0000313" key="4">
    <source>
        <dbReference type="Proteomes" id="UP000887574"/>
    </source>
</evidence>
<dbReference type="InterPro" id="IPR036508">
    <property type="entry name" value="Chitin-bd_dom_sf"/>
</dbReference>
<feature type="compositionally biased region" description="Polar residues" evidence="1">
    <location>
        <begin position="1600"/>
        <end position="1619"/>
    </location>
</feature>
<organism evidence="4 5">
    <name type="scientific">Ditylenchus dipsaci</name>
    <dbReference type="NCBI Taxonomy" id="166011"/>
    <lineage>
        <taxon>Eukaryota</taxon>
        <taxon>Metazoa</taxon>
        <taxon>Ecdysozoa</taxon>
        <taxon>Nematoda</taxon>
        <taxon>Chromadorea</taxon>
        <taxon>Rhabditida</taxon>
        <taxon>Tylenchina</taxon>
        <taxon>Tylenchomorpha</taxon>
        <taxon>Sphaerularioidea</taxon>
        <taxon>Anguinidae</taxon>
        <taxon>Anguininae</taxon>
        <taxon>Ditylenchus</taxon>
    </lineage>
</organism>
<dbReference type="GO" id="GO:0008061">
    <property type="term" value="F:chitin binding"/>
    <property type="evidence" value="ECO:0007669"/>
    <property type="project" value="InterPro"/>
</dbReference>
<dbReference type="Pfam" id="PF00014">
    <property type="entry name" value="Kunitz_BPTI"/>
    <property type="match status" value="3"/>
</dbReference>
<feature type="region of interest" description="Disordered" evidence="1">
    <location>
        <begin position="1566"/>
        <end position="1619"/>
    </location>
</feature>
<feature type="region of interest" description="Disordered" evidence="1">
    <location>
        <begin position="1321"/>
        <end position="1368"/>
    </location>
</feature>
<dbReference type="CDD" id="cd00109">
    <property type="entry name" value="Kunitz-type"/>
    <property type="match status" value="3"/>
</dbReference>
<evidence type="ECO:0000313" key="5">
    <source>
        <dbReference type="WBParaSite" id="jg10792"/>
    </source>
</evidence>
<dbReference type="Proteomes" id="UP000887574">
    <property type="component" value="Unplaced"/>
</dbReference>
<feature type="domain" description="BPTI/Kunitz inhibitor" evidence="2">
    <location>
        <begin position="329"/>
        <end position="383"/>
    </location>
</feature>
<dbReference type="PANTHER" id="PTHR46339">
    <property type="entry name" value="PROTEIN CBG15282-RELATED"/>
    <property type="match status" value="1"/>
</dbReference>
<dbReference type="InterPro" id="IPR036880">
    <property type="entry name" value="Kunitz_BPTI_sf"/>
</dbReference>
<dbReference type="InterPro" id="IPR053014">
    <property type="entry name" value="Cuticle_assoc_divergent"/>
</dbReference>
<feature type="compositionally biased region" description="Low complexity" evidence="1">
    <location>
        <begin position="1570"/>
        <end position="1591"/>
    </location>
</feature>
<reference evidence="5" key="1">
    <citation type="submission" date="2022-11" db="UniProtKB">
        <authorList>
            <consortium name="WormBaseParasite"/>
        </authorList>
    </citation>
    <scope>IDENTIFICATION</scope>
</reference>
<protein>
    <submittedName>
        <fullName evidence="5">Papilin</fullName>
    </submittedName>
</protein>
<dbReference type="InterPro" id="IPR028150">
    <property type="entry name" value="Lustrin_cystein"/>
</dbReference>
<dbReference type="SUPFAM" id="SSF57362">
    <property type="entry name" value="BPTI-like"/>
    <property type="match status" value="3"/>
</dbReference>
<dbReference type="InterPro" id="IPR002223">
    <property type="entry name" value="Kunitz_BPTI"/>
</dbReference>
<name>A0A915CN95_9BILA</name>
<dbReference type="SMART" id="SM00289">
    <property type="entry name" value="WR1"/>
    <property type="match status" value="16"/>
</dbReference>
<dbReference type="WBParaSite" id="jg10792">
    <property type="protein sequence ID" value="jg10792"/>
    <property type="gene ID" value="jg10792"/>
</dbReference>
<dbReference type="InterPro" id="IPR002557">
    <property type="entry name" value="Chitin-bd_dom"/>
</dbReference>
<dbReference type="Pfam" id="PF14625">
    <property type="entry name" value="Lustrin_cystein"/>
    <property type="match status" value="12"/>
</dbReference>
<dbReference type="PROSITE" id="PS00280">
    <property type="entry name" value="BPTI_KUNITZ_1"/>
    <property type="match status" value="2"/>
</dbReference>
<feature type="domain" description="BPTI/Kunitz inhibitor" evidence="2">
    <location>
        <begin position="551"/>
        <end position="604"/>
    </location>
</feature>
<evidence type="ECO:0000256" key="1">
    <source>
        <dbReference type="SAM" id="MobiDB-lite"/>
    </source>
</evidence>
<dbReference type="PROSITE" id="PS50279">
    <property type="entry name" value="BPTI_KUNITZ_2"/>
    <property type="match status" value="3"/>
</dbReference>
<proteinExistence type="predicted"/>
<dbReference type="SUPFAM" id="SSF57625">
    <property type="entry name" value="Invertebrate chitin-binding proteins"/>
    <property type="match status" value="1"/>
</dbReference>
<keyword evidence="4" id="KW-1185">Reference proteome</keyword>